<reference evidence="2 3" key="1">
    <citation type="submission" date="2016-10" db="EMBL/GenBank/DDBJ databases">
        <authorList>
            <person name="de Groot N.N."/>
        </authorList>
    </citation>
    <scope>NUCLEOTIDE SEQUENCE [LARGE SCALE GENOMIC DNA]</scope>
    <source>
        <strain evidence="2 3">DSM 16957</strain>
    </source>
</reference>
<proteinExistence type="predicted"/>
<keyword evidence="3" id="KW-1185">Reference proteome</keyword>
<dbReference type="Proteomes" id="UP000199603">
    <property type="component" value="Unassembled WGS sequence"/>
</dbReference>
<organism evidence="2 3">
    <name type="scientific">Aquimonas voraii</name>
    <dbReference type="NCBI Taxonomy" id="265719"/>
    <lineage>
        <taxon>Bacteria</taxon>
        <taxon>Pseudomonadati</taxon>
        <taxon>Pseudomonadota</taxon>
        <taxon>Gammaproteobacteria</taxon>
        <taxon>Lysobacterales</taxon>
        <taxon>Lysobacteraceae</taxon>
        <taxon>Aquimonas</taxon>
    </lineage>
</organism>
<accession>A0A1G6U5R7</accession>
<feature type="transmembrane region" description="Helical" evidence="1">
    <location>
        <begin position="74"/>
        <end position="98"/>
    </location>
</feature>
<feature type="transmembrane region" description="Helical" evidence="1">
    <location>
        <begin position="104"/>
        <end position="123"/>
    </location>
</feature>
<keyword evidence="1" id="KW-1133">Transmembrane helix</keyword>
<keyword evidence="1" id="KW-0812">Transmembrane</keyword>
<dbReference type="STRING" id="265719.SAMN04488509_102177"/>
<protein>
    <submittedName>
        <fullName evidence="2">Uncharacterized protein</fullName>
    </submittedName>
</protein>
<keyword evidence="1" id="KW-0472">Membrane</keyword>
<evidence type="ECO:0000256" key="1">
    <source>
        <dbReference type="SAM" id="Phobius"/>
    </source>
</evidence>
<feature type="transmembrane region" description="Helical" evidence="1">
    <location>
        <begin position="12"/>
        <end position="33"/>
    </location>
</feature>
<feature type="transmembrane region" description="Helical" evidence="1">
    <location>
        <begin position="45"/>
        <end position="62"/>
    </location>
</feature>
<dbReference type="RefSeq" id="WP_091239888.1">
    <property type="nucleotide sequence ID" value="NZ_FNAG01000002.1"/>
</dbReference>
<dbReference type="OrthoDB" id="7570420at2"/>
<gene>
    <name evidence="2" type="ORF">SAMN04488509_102177</name>
</gene>
<dbReference type="AlphaFoldDB" id="A0A1G6U5R7"/>
<evidence type="ECO:0000313" key="2">
    <source>
        <dbReference type="EMBL" id="SDD36643.1"/>
    </source>
</evidence>
<sequence length="139" mass="14774">MSTVLPSSLLRLGLRLDAILSLAAAAAVPLLLMPLSTALGFNREQMILIAAFMFGWAAFTGWMGGQARLPAWSVWLAIAVNVEWAAASLLLPTLGWIAPNALGWLLLIAQALGVLVFAALQWLGLRRSERIRAAAAAIA</sequence>
<name>A0A1G6U5R7_9GAMM</name>
<evidence type="ECO:0000313" key="3">
    <source>
        <dbReference type="Proteomes" id="UP000199603"/>
    </source>
</evidence>
<dbReference type="EMBL" id="FNAG01000002">
    <property type="protein sequence ID" value="SDD36643.1"/>
    <property type="molecule type" value="Genomic_DNA"/>
</dbReference>